<keyword evidence="6" id="KW-0067">ATP-binding</keyword>
<organism evidence="13 14">
    <name type="scientific">Allacma fusca</name>
    <dbReference type="NCBI Taxonomy" id="39272"/>
    <lineage>
        <taxon>Eukaryota</taxon>
        <taxon>Metazoa</taxon>
        <taxon>Ecdysozoa</taxon>
        <taxon>Arthropoda</taxon>
        <taxon>Hexapoda</taxon>
        <taxon>Collembola</taxon>
        <taxon>Symphypleona</taxon>
        <taxon>Sminthuridae</taxon>
        <taxon>Allacma</taxon>
    </lineage>
</organism>
<dbReference type="InterPro" id="IPR003593">
    <property type="entry name" value="AAA+_ATPase"/>
</dbReference>
<keyword evidence="11" id="KW-1133">Transmembrane helix</keyword>
<evidence type="ECO:0000256" key="11">
    <source>
        <dbReference type="SAM" id="Phobius"/>
    </source>
</evidence>
<reference evidence="13" key="1">
    <citation type="submission" date="2021-06" db="EMBL/GenBank/DDBJ databases">
        <authorList>
            <person name="Hodson N. C."/>
            <person name="Mongue J. A."/>
            <person name="Jaron S. K."/>
        </authorList>
    </citation>
    <scope>NUCLEOTIDE SEQUENCE</scope>
</reference>
<evidence type="ECO:0000256" key="8">
    <source>
        <dbReference type="ARBA" id="ARBA00034811"/>
    </source>
</evidence>
<feature type="transmembrane region" description="Helical" evidence="11">
    <location>
        <begin position="1009"/>
        <end position="1031"/>
    </location>
</feature>
<dbReference type="EMBL" id="CAJVCH010011703">
    <property type="protein sequence ID" value="CAG7671413.1"/>
    <property type="molecule type" value="Genomic_DNA"/>
</dbReference>
<name>A0A8J2JPC3_9HEXA</name>
<comment type="similarity">
    <text evidence="2">Belongs to the AAA ATPase family.</text>
</comment>
<dbReference type="InterPro" id="IPR003960">
    <property type="entry name" value="ATPase_AAA_CS"/>
</dbReference>
<dbReference type="InterPro" id="IPR050168">
    <property type="entry name" value="AAA_ATPase_domain"/>
</dbReference>
<feature type="transmembrane region" description="Helical" evidence="11">
    <location>
        <begin position="1177"/>
        <end position="1196"/>
    </location>
</feature>
<feature type="transmembrane region" description="Helical" evidence="11">
    <location>
        <begin position="1253"/>
        <end position="1273"/>
    </location>
</feature>
<evidence type="ECO:0000256" key="2">
    <source>
        <dbReference type="ARBA" id="ARBA00006914"/>
    </source>
</evidence>
<dbReference type="PROSITE" id="PS00674">
    <property type="entry name" value="AAA"/>
    <property type="match status" value="1"/>
</dbReference>
<keyword evidence="7 11" id="KW-0472">Membrane</keyword>
<comment type="catalytic activity">
    <reaction evidence="10">
        <text>ATP + H2O = ADP + phosphate + H(+)</text>
        <dbReference type="Rhea" id="RHEA:13065"/>
        <dbReference type="ChEBI" id="CHEBI:15377"/>
        <dbReference type="ChEBI" id="CHEBI:15378"/>
        <dbReference type="ChEBI" id="CHEBI:30616"/>
        <dbReference type="ChEBI" id="CHEBI:43474"/>
        <dbReference type="ChEBI" id="CHEBI:456216"/>
    </reaction>
    <physiologicalReaction direction="left-to-right" evidence="10">
        <dbReference type="Rhea" id="RHEA:13066"/>
    </physiologicalReaction>
</comment>
<proteinExistence type="inferred from homology"/>
<protein>
    <recommendedName>
        <fullName evidence="8">Peroxisomal ATPase PEX6</fullName>
    </recommendedName>
    <alternativeName>
        <fullName evidence="9">Peroxin-6</fullName>
    </alternativeName>
</protein>
<dbReference type="InterPro" id="IPR003959">
    <property type="entry name" value="ATPase_AAA_core"/>
</dbReference>
<gene>
    <name evidence="13" type="ORF">AFUS01_LOCUS2074</name>
</gene>
<evidence type="ECO:0000256" key="1">
    <source>
        <dbReference type="ARBA" id="ARBA00004370"/>
    </source>
</evidence>
<dbReference type="GO" id="GO:0016558">
    <property type="term" value="P:protein import into peroxisome matrix"/>
    <property type="evidence" value="ECO:0007669"/>
    <property type="project" value="TreeGrafter"/>
</dbReference>
<dbReference type="GO" id="GO:0005778">
    <property type="term" value="C:peroxisomal membrane"/>
    <property type="evidence" value="ECO:0007669"/>
    <property type="project" value="TreeGrafter"/>
</dbReference>
<dbReference type="CDD" id="cd19527">
    <property type="entry name" value="RecA-like_PEX6_r2"/>
    <property type="match status" value="1"/>
</dbReference>
<feature type="domain" description="AAA+ ATPase" evidence="12">
    <location>
        <begin position="657"/>
        <end position="795"/>
    </location>
</feature>
<evidence type="ECO:0000256" key="7">
    <source>
        <dbReference type="ARBA" id="ARBA00023136"/>
    </source>
</evidence>
<evidence type="ECO:0000256" key="6">
    <source>
        <dbReference type="ARBA" id="ARBA00022840"/>
    </source>
</evidence>
<keyword evidence="11" id="KW-0812">Transmembrane</keyword>
<keyword evidence="5" id="KW-0378">Hydrolase</keyword>
<evidence type="ECO:0000313" key="14">
    <source>
        <dbReference type="Proteomes" id="UP000708208"/>
    </source>
</evidence>
<evidence type="ECO:0000256" key="10">
    <source>
        <dbReference type="ARBA" id="ARBA00048778"/>
    </source>
</evidence>
<evidence type="ECO:0000256" key="5">
    <source>
        <dbReference type="ARBA" id="ARBA00022801"/>
    </source>
</evidence>
<evidence type="ECO:0000256" key="4">
    <source>
        <dbReference type="ARBA" id="ARBA00022741"/>
    </source>
</evidence>
<accession>A0A8J2JPC3</accession>
<dbReference type="SMART" id="SM00382">
    <property type="entry name" value="AAA"/>
    <property type="match status" value="1"/>
</dbReference>
<evidence type="ECO:0000313" key="13">
    <source>
        <dbReference type="EMBL" id="CAG7671413.1"/>
    </source>
</evidence>
<dbReference type="Pfam" id="PF00004">
    <property type="entry name" value="AAA"/>
    <property type="match status" value="2"/>
</dbReference>
<dbReference type="GO" id="GO:0005829">
    <property type="term" value="C:cytosol"/>
    <property type="evidence" value="ECO:0007669"/>
    <property type="project" value="TreeGrafter"/>
</dbReference>
<dbReference type="Proteomes" id="UP000708208">
    <property type="component" value="Unassembled WGS sequence"/>
</dbReference>
<evidence type="ECO:0000259" key="12">
    <source>
        <dbReference type="SMART" id="SM00382"/>
    </source>
</evidence>
<dbReference type="PANTHER" id="PTHR23077">
    <property type="entry name" value="AAA-FAMILY ATPASE"/>
    <property type="match status" value="1"/>
</dbReference>
<keyword evidence="14" id="KW-1185">Reference proteome</keyword>
<keyword evidence="3" id="KW-0962">Peroxisome biogenesis</keyword>
<comment type="subcellular location">
    <subcellularLocation>
        <location evidence="1">Membrane</location>
    </subcellularLocation>
</comment>
<dbReference type="OrthoDB" id="2187at2759"/>
<feature type="transmembrane region" description="Helical" evidence="11">
    <location>
        <begin position="1151"/>
        <end position="1171"/>
    </location>
</feature>
<keyword evidence="4" id="KW-0547">Nucleotide-binding</keyword>
<dbReference type="InterPro" id="IPR047533">
    <property type="entry name" value="RecA-like_PEX6_r2"/>
</dbReference>
<evidence type="ECO:0000256" key="3">
    <source>
        <dbReference type="ARBA" id="ARBA00022593"/>
    </source>
</evidence>
<dbReference type="GO" id="GO:0005524">
    <property type="term" value="F:ATP binding"/>
    <property type="evidence" value="ECO:0007669"/>
    <property type="project" value="UniProtKB-KW"/>
</dbReference>
<sequence>MNNVKHQLVTLFIGDEKTRKKAWFHGKKMGRHIPRNNGQSKVVLYKWILFWTIDLMQKQLIVQKGLKCFTVTLMMSLLKSQRLSKMSFRVKSLPAQLLNRICQKFPGITKPDINRVLLVPAELNQKLHLVNFQWVSVEVLGTKSKKVFPCQILVMPESESTVIDEILKQISGESQTPVFYMTPTGLHNLRNVFGFTSLSQEGKSVYKIVPLINKENNTDSVSFSVVPAKTARLAKLSGCGKNLTPEKQEKYLRLYFEETKYVTEGDLITLDNSDAVEESLCLQVLSIEPDENELVVKDLILYSISTVSTSVYMQEKETNGFRPSFQYKLISFGEISHVVPVCVPFLQPHLDSLTDWLQSLCTLRSSLVPKSGGETNCDLMDPENRNHEMWPSCLLTGGLGSGKYTLTKALTVQSGLNFYCVNLVSLIGDTSAFTIAKLSAVIHKARSYAPCVVFIKNIHFLGKDKEGQEDKRVTLAFIDLLNEINSLYGKGPDSEIYLIGETNMVEEILPAYFKWISLLHPQIKLGFDVNNWVISNNVKTTLKSLGDLRALLTLSTRLAYTAHLQESYENCEGSNKLLEASLSNGNSPKDPPFVVTESHVHAALEQLEATERTSVGSPKVPLVTWEDVGGLAETKLELINSVQLPLRFPHFFKSGIKRSGILLYGPPGTGKTLLAKAVASEFKINFFSVKGPELLNMYVGQSEQNVREVFDRARDCSPCVLFFDELDSLAPNRGRSGDSGGVMDRVVSQILAEMDGTHSSPDVFIIGATNRPDLIDPALLRPGRFDKLIYVGINSDAGAVGSILKALTRKFNLSPDVDIQEISKHLPRGMSGADLYAFCSDSYMIAVTRRIQLLESGESEDQESPVVVERQDFNVALTRITPSLSKKELDKIWNLNGPILSLGYVENFNNLSSDRFIRIYAILTCKKTVKLLQIIHDLKSTLKEFQTKDEESKLWKAWHFIGTTDQSGFPIRKASPSAFVAKQGRKTLEKLKGWRNTFSFGKCKVSKPYILLVVNLCVHFTNHIYIFVNALRRDSFVSKQQFFFLPAHEGLSKAVFATNNALIMTAQFFSLGSFVILAQEIADLYKNFIDVLLEKLNPCGTSKLRWHYADLENFHYNHQRVADEVEFKDKYISQFKQLKICCELFSDSHGFYAIVNTGSVILSLGQFAFIFANNTDIMYFSRSIACVIWIYVTIAIGDKIERQCQQASKDIQDVLMPTSGVHINENLREVANWVSQWSCKLTARNIFTINMRLIPGVIGTVLTYVIFLFQLTMSEKFEWGQKDRLESECSDTTNNFLHYKTFKTELIKNHPEQGIGTDIGRTKKTLGSGFQLANILLAYNGQGAEKIIN</sequence>
<dbReference type="GO" id="GO:0016887">
    <property type="term" value="F:ATP hydrolysis activity"/>
    <property type="evidence" value="ECO:0007669"/>
    <property type="project" value="InterPro"/>
</dbReference>
<dbReference type="PANTHER" id="PTHR23077:SF9">
    <property type="entry name" value="PEROXISOMAL ATPASE PEX6"/>
    <property type="match status" value="1"/>
</dbReference>
<comment type="caution">
    <text evidence="13">The sequence shown here is derived from an EMBL/GenBank/DDBJ whole genome shotgun (WGS) entry which is preliminary data.</text>
</comment>
<dbReference type="FunFam" id="3.40.50.300:FF:000109">
    <property type="entry name" value="Peroxisomal biogenesis factor 6"/>
    <property type="match status" value="1"/>
</dbReference>
<evidence type="ECO:0000256" key="9">
    <source>
        <dbReference type="ARBA" id="ARBA00034920"/>
    </source>
</evidence>